<dbReference type="EC" id="2.6.1.19" evidence="6"/>
<dbReference type="EC" id="2.6.1.22" evidence="5"/>
<comment type="similarity">
    <text evidence="4 16">Belongs to the class-III pyridoxal-phosphate-dependent aminotransferase family.</text>
</comment>
<name>A0ABU3PWR8_9ACTN</name>
<dbReference type="CDD" id="cd00610">
    <property type="entry name" value="OAT_like"/>
    <property type="match status" value="1"/>
</dbReference>
<dbReference type="InterPro" id="IPR015422">
    <property type="entry name" value="PyrdxlP-dep_Trfase_small"/>
</dbReference>
<organism evidence="17 18">
    <name type="scientific">Nocardioides imazamoxiresistens</name>
    <dbReference type="NCBI Taxonomy" id="3231893"/>
    <lineage>
        <taxon>Bacteria</taxon>
        <taxon>Bacillati</taxon>
        <taxon>Actinomycetota</taxon>
        <taxon>Actinomycetes</taxon>
        <taxon>Propionibacteriales</taxon>
        <taxon>Nocardioidaceae</taxon>
        <taxon>Nocardioides</taxon>
    </lineage>
</organism>
<dbReference type="InterPro" id="IPR015424">
    <property type="entry name" value="PyrdxlP-dep_Trfase"/>
</dbReference>
<evidence type="ECO:0000256" key="11">
    <source>
        <dbReference type="ARBA" id="ARBA00030204"/>
    </source>
</evidence>
<proteinExistence type="inferred from homology"/>
<dbReference type="InterPro" id="IPR015421">
    <property type="entry name" value="PyrdxlP-dep_Trfase_major"/>
</dbReference>
<accession>A0ABU3PWR8</accession>
<evidence type="ECO:0000256" key="4">
    <source>
        <dbReference type="ARBA" id="ARBA00008954"/>
    </source>
</evidence>
<comment type="cofactor">
    <cofactor evidence="2">
        <name>pyridoxal 5'-phosphate</name>
        <dbReference type="ChEBI" id="CHEBI:597326"/>
    </cofactor>
</comment>
<keyword evidence="9 16" id="KW-0663">Pyridoxal phosphate</keyword>
<evidence type="ECO:0000256" key="12">
    <source>
        <dbReference type="ARBA" id="ARBA00030857"/>
    </source>
</evidence>
<dbReference type="InterPro" id="IPR049704">
    <property type="entry name" value="Aminotrans_3_PPA_site"/>
</dbReference>
<dbReference type="GO" id="GO:0034386">
    <property type="term" value="F:4-aminobutyrate:2-oxoglutarate transaminase activity"/>
    <property type="evidence" value="ECO:0007669"/>
    <property type="project" value="UniProtKB-EC"/>
</dbReference>
<dbReference type="PANTHER" id="PTHR11986:SF79">
    <property type="entry name" value="ACETYLORNITHINE AMINOTRANSFERASE, MITOCHONDRIAL"/>
    <property type="match status" value="1"/>
</dbReference>
<dbReference type="Gene3D" id="3.40.640.10">
    <property type="entry name" value="Type I PLP-dependent aspartate aminotransferase-like (Major domain)"/>
    <property type="match status" value="1"/>
</dbReference>
<evidence type="ECO:0000256" key="15">
    <source>
        <dbReference type="ARBA" id="ARBA00050054"/>
    </source>
</evidence>
<keyword evidence="18" id="KW-1185">Reference proteome</keyword>
<evidence type="ECO:0000256" key="3">
    <source>
        <dbReference type="ARBA" id="ARBA00005176"/>
    </source>
</evidence>
<comment type="catalytic activity">
    <reaction evidence="14">
        <text>4-aminobutanoate + 2-oxoglutarate = succinate semialdehyde + L-glutamate</text>
        <dbReference type="Rhea" id="RHEA:23352"/>
        <dbReference type="ChEBI" id="CHEBI:16810"/>
        <dbReference type="ChEBI" id="CHEBI:29985"/>
        <dbReference type="ChEBI" id="CHEBI:57706"/>
        <dbReference type="ChEBI" id="CHEBI:59888"/>
        <dbReference type="EC" id="2.6.1.19"/>
    </reaction>
</comment>
<comment type="caution">
    <text evidence="17">The sequence shown here is derived from an EMBL/GenBank/DDBJ whole genome shotgun (WGS) entry which is preliminary data.</text>
</comment>
<comment type="pathway">
    <text evidence="3">Amino-acid degradation; 4-aminobutanoate degradation.</text>
</comment>
<dbReference type="RefSeq" id="WP_315733178.1">
    <property type="nucleotide sequence ID" value="NZ_JAVYII010000004.1"/>
</dbReference>
<evidence type="ECO:0000256" key="9">
    <source>
        <dbReference type="ARBA" id="ARBA00022898"/>
    </source>
</evidence>
<dbReference type="InterPro" id="IPR050103">
    <property type="entry name" value="Class-III_PLP-dep_AT"/>
</dbReference>
<dbReference type="Proteomes" id="UP001268542">
    <property type="component" value="Unassembled WGS sequence"/>
</dbReference>
<dbReference type="PIRSF" id="PIRSF000521">
    <property type="entry name" value="Transaminase_4ab_Lys_Orn"/>
    <property type="match status" value="1"/>
</dbReference>
<dbReference type="InterPro" id="IPR005814">
    <property type="entry name" value="Aminotrans_3"/>
</dbReference>
<dbReference type="NCBIfam" id="TIGR00700">
    <property type="entry name" value="GABAtrnsam"/>
    <property type="match status" value="1"/>
</dbReference>
<dbReference type="Gene3D" id="3.90.1150.10">
    <property type="entry name" value="Aspartate Aminotransferase, domain 1"/>
    <property type="match status" value="1"/>
</dbReference>
<keyword evidence="8 17" id="KW-0808">Transferase</keyword>
<evidence type="ECO:0000256" key="5">
    <source>
        <dbReference type="ARBA" id="ARBA00012876"/>
    </source>
</evidence>
<evidence type="ECO:0000256" key="6">
    <source>
        <dbReference type="ARBA" id="ARBA00012912"/>
    </source>
</evidence>
<dbReference type="PROSITE" id="PS00600">
    <property type="entry name" value="AA_TRANSFER_CLASS_3"/>
    <property type="match status" value="1"/>
</dbReference>
<evidence type="ECO:0000256" key="13">
    <source>
        <dbReference type="ARBA" id="ARBA00031787"/>
    </source>
</evidence>
<evidence type="ECO:0000256" key="10">
    <source>
        <dbReference type="ARBA" id="ARBA00029760"/>
    </source>
</evidence>
<protein>
    <recommendedName>
        <fullName evidence="12">(S)-3-amino-2-methylpropionate transaminase</fullName>
        <ecNumber evidence="6">2.6.1.19</ecNumber>
        <ecNumber evidence="5">2.6.1.22</ecNumber>
    </recommendedName>
    <alternativeName>
        <fullName evidence="13">GABA aminotransferase</fullName>
    </alternativeName>
    <alternativeName>
        <fullName evidence="11">Gamma-amino-N-butyrate transaminase</fullName>
    </alternativeName>
    <alternativeName>
        <fullName evidence="15">Glutamate:succinic semialdehyde transaminase</fullName>
    </alternativeName>
    <alternativeName>
        <fullName evidence="10">L-AIBAT</fullName>
    </alternativeName>
</protein>
<evidence type="ECO:0000256" key="1">
    <source>
        <dbReference type="ARBA" id="ARBA00001750"/>
    </source>
</evidence>
<dbReference type="Pfam" id="PF00202">
    <property type="entry name" value="Aminotran_3"/>
    <property type="match status" value="1"/>
</dbReference>
<dbReference type="NCBIfam" id="NF004714">
    <property type="entry name" value="PRK06058.1"/>
    <property type="match status" value="1"/>
</dbReference>
<evidence type="ECO:0000313" key="18">
    <source>
        <dbReference type="Proteomes" id="UP001268542"/>
    </source>
</evidence>
<dbReference type="SUPFAM" id="SSF53383">
    <property type="entry name" value="PLP-dependent transferases"/>
    <property type="match status" value="1"/>
</dbReference>
<reference evidence="17 18" key="1">
    <citation type="submission" date="2023-08" db="EMBL/GenBank/DDBJ databases">
        <title>Nocardioides seae sp. nov., a bacterium isolated from a soil.</title>
        <authorList>
            <person name="Wang X."/>
        </authorList>
    </citation>
    <scope>NUCLEOTIDE SEQUENCE [LARGE SCALE GENOMIC DNA]</scope>
    <source>
        <strain evidence="17 18">YZH12</strain>
    </source>
</reference>
<gene>
    <name evidence="17" type="primary">gabT</name>
    <name evidence="17" type="ORF">RDV89_11455</name>
</gene>
<evidence type="ECO:0000256" key="7">
    <source>
        <dbReference type="ARBA" id="ARBA00022576"/>
    </source>
</evidence>
<evidence type="ECO:0000313" key="17">
    <source>
        <dbReference type="EMBL" id="MDT9593687.1"/>
    </source>
</evidence>
<evidence type="ECO:0000256" key="2">
    <source>
        <dbReference type="ARBA" id="ARBA00001933"/>
    </source>
</evidence>
<keyword evidence="7 17" id="KW-0032">Aminotransferase</keyword>
<dbReference type="PANTHER" id="PTHR11986">
    <property type="entry name" value="AMINOTRANSFERASE CLASS III"/>
    <property type="match status" value="1"/>
</dbReference>
<comment type="catalytic activity">
    <reaction evidence="1">
        <text>(S)-3-amino-2-methylpropanoate + 2-oxoglutarate = 2-methyl-3-oxopropanoate + L-glutamate</text>
        <dbReference type="Rhea" id="RHEA:13993"/>
        <dbReference type="ChEBI" id="CHEBI:16810"/>
        <dbReference type="ChEBI" id="CHEBI:29985"/>
        <dbReference type="ChEBI" id="CHEBI:57700"/>
        <dbReference type="ChEBI" id="CHEBI:58655"/>
        <dbReference type="EC" id="2.6.1.22"/>
    </reaction>
</comment>
<dbReference type="EMBL" id="JAVYII010000004">
    <property type="protein sequence ID" value="MDT9593687.1"/>
    <property type="molecule type" value="Genomic_DNA"/>
</dbReference>
<evidence type="ECO:0000256" key="16">
    <source>
        <dbReference type="RuleBase" id="RU003560"/>
    </source>
</evidence>
<dbReference type="InterPro" id="IPR004632">
    <property type="entry name" value="4NH2But_aminotransferase_bac"/>
</dbReference>
<sequence length="450" mass="46307">MPQPDQTRHLVTAVPGPRSLAMQAERDAHLADGLGRTLPVFVERAGGGIVEDVDGNRFVDLASGIAVTSVGASHPEVARRVAEQVERFTHTCFLVTQYEGFVEVAAALNRLTPGEHAKKTALFSTGAEAVENAVKIARVHTGRPAVVVLGHAYHGRTLLTMSMTAKNVPYKEGFGPFAPEVYRAPSPYPFRWPSGPEHAAAEALAALRELVVSQIGAHHVAAIVVEPIQGEGGFVVPPPGYLAGVAELAAEHGIVLVADEIQTGLGRTGAMFACDHEGIVPDLVTTAKALGGGMPLAAVTGRAEIMDAVPAGGLGGTYSGNPVACAAALGALEAIEREGLVERAREIEAAVLPRLQALVGQVPVVGEARGRGAMLAVELVRPGTDEPAPEVARAVAAACAQQGVLTLVCGTFGNVIRLLPPLVISPELLADGIDVLVAAITEAAGADAAA</sequence>
<evidence type="ECO:0000256" key="14">
    <source>
        <dbReference type="ARBA" id="ARBA00048021"/>
    </source>
</evidence>
<evidence type="ECO:0000256" key="8">
    <source>
        <dbReference type="ARBA" id="ARBA00022679"/>
    </source>
</evidence>